<accession>A0A9P4HN35</accession>
<evidence type="ECO:0000259" key="1">
    <source>
        <dbReference type="PROSITE" id="PS50181"/>
    </source>
</evidence>
<dbReference type="CDD" id="cd09917">
    <property type="entry name" value="F-box_SF"/>
    <property type="match status" value="1"/>
</dbReference>
<evidence type="ECO:0000313" key="2">
    <source>
        <dbReference type="EMBL" id="KAF2084700.1"/>
    </source>
</evidence>
<dbReference type="Pfam" id="PF12937">
    <property type="entry name" value="F-box-like"/>
    <property type="match status" value="1"/>
</dbReference>
<dbReference type="SUPFAM" id="SSF81383">
    <property type="entry name" value="F-box domain"/>
    <property type="match status" value="1"/>
</dbReference>
<dbReference type="InterPro" id="IPR001810">
    <property type="entry name" value="F-box_dom"/>
</dbReference>
<name>A0A9P4HN35_9PEZI</name>
<dbReference type="InterPro" id="IPR036047">
    <property type="entry name" value="F-box-like_dom_sf"/>
</dbReference>
<protein>
    <recommendedName>
        <fullName evidence="1">F-box domain-containing protein</fullName>
    </recommendedName>
</protein>
<organism evidence="2 3">
    <name type="scientific">Saccharata proteae CBS 121410</name>
    <dbReference type="NCBI Taxonomy" id="1314787"/>
    <lineage>
        <taxon>Eukaryota</taxon>
        <taxon>Fungi</taxon>
        <taxon>Dikarya</taxon>
        <taxon>Ascomycota</taxon>
        <taxon>Pezizomycotina</taxon>
        <taxon>Dothideomycetes</taxon>
        <taxon>Dothideomycetes incertae sedis</taxon>
        <taxon>Botryosphaeriales</taxon>
        <taxon>Saccharataceae</taxon>
        <taxon>Saccharata</taxon>
    </lineage>
</organism>
<comment type="caution">
    <text evidence="2">The sequence shown here is derived from an EMBL/GenBank/DDBJ whole genome shotgun (WGS) entry which is preliminary data.</text>
</comment>
<gene>
    <name evidence="2" type="ORF">K490DRAFT_68458</name>
</gene>
<sequence length="152" mass="16798">MATFTSLPTELMLQILSYLSPDHIVNLSLANYTGFQSRLLVPAMTDTLLDDLNLATLVSFDTLVCSDDNVLKPRFGPYRMSNATFHVWSLPAEITYMILEDLPPKDMVRFVLNNWPLLSSMFSGNLSGETLKQLKKANLQVGIATILIGGGS</sequence>
<reference evidence="2" key="1">
    <citation type="journal article" date="2020" name="Stud. Mycol.">
        <title>101 Dothideomycetes genomes: a test case for predicting lifestyles and emergence of pathogens.</title>
        <authorList>
            <person name="Haridas S."/>
            <person name="Albert R."/>
            <person name="Binder M."/>
            <person name="Bloem J."/>
            <person name="Labutti K."/>
            <person name="Salamov A."/>
            <person name="Andreopoulos B."/>
            <person name="Baker S."/>
            <person name="Barry K."/>
            <person name="Bills G."/>
            <person name="Bluhm B."/>
            <person name="Cannon C."/>
            <person name="Castanera R."/>
            <person name="Culley D."/>
            <person name="Daum C."/>
            <person name="Ezra D."/>
            <person name="Gonzalez J."/>
            <person name="Henrissat B."/>
            <person name="Kuo A."/>
            <person name="Liang C."/>
            <person name="Lipzen A."/>
            <person name="Lutzoni F."/>
            <person name="Magnuson J."/>
            <person name="Mondo S."/>
            <person name="Nolan M."/>
            <person name="Ohm R."/>
            <person name="Pangilinan J."/>
            <person name="Park H.-J."/>
            <person name="Ramirez L."/>
            <person name="Alfaro M."/>
            <person name="Sun H."/>
            <person name="Tritt A."/>
            <person name="Yoshinaga Y."/>
            <person name="Zwiers L.-H."/>
            <person name="Turgeon B."/>
            <person name="Goodwin S."/>
            <person name="Spatafora J."/>
            <person name="Crous P."/>
            <person name="Grigoriev I."/>
        </authorList>
    </citation>
    <scope>NUCLEOTIDE SEQUENCE</scope>
    <source>
        <strain evidence="2">CBS 121410</strain>
    </source>
</reference>
<feature type="domain" description="F-box" evidence="1">
    <location>
        <begin position="1"/>
        <end position="31"/>
    </location>
</feature>
<dbReference type="AlphaFoldDB" id="A0A9P4HN35"/>
<dbReference type="PROSITE" id="PS50181">
    <property type="entry name" value="FBOX"/>
    <property type="match status" value="1"/>
</dbReference>
<proteinExistence type="predicted"/>
<dbReference type="OrthoDB" id="3360032at2759"/>
<evidence type="ECO:0000313" key="3">
    <source>
        <dbReference type="Proteomes" id="UP000799776"/>
    </source>
</evidence>
<dbReference type="EMBL" id="ML978738">
    <property type="protein sequence ID" value="KAF2084700.1"/>
    <property type="molecule type" value="Genomic_DNA"/>
</dbReference>
<dbReference type="Proteomes" id="UP000799776">
    <property type="component" value="Unassembled WGS sequence"/>
</dbReference>
<keyword evidence="3" id="KW-1185">Reference proteome</keyword>